<keyword evidence="3" id="KW-1185">Reference proteome</keyword>
<organism evidence="2 3">
    <name type="scientific">Frankliniella fusca</name>
    <dbReference type="NCBI Taxonomy" id="407009"/>
    <lineage>
        <taxon>Eukaryota</taxon>
        <taxon>Metazoa</taxon>
        <taxon>Ecdysozoa</taxon>
        <taxon>Arthropoda</taxon>
        <taxon>Hexapoda</taxon>
        <taxon>Insecta</taxon>
        <taxon>Pterygota</taxon>
        <taxon>Neoptera</taxon>
        <taxon>Paraneoptera</taxon>
        <taxon>Thysanoptera</taxon>
        <taxon>Terebrantia</taxon>
        <taxon>Thripoidea</taxon>
        <taxon>Thripidae</taxon>
        <taxon>Frankliniella</taxon>
    </lineage>
</organism>
<dbReference type="EMBL" id="JAHWGI010001401">
    <property type="protein sequence ID" value="KAK3929549.1"/>
    <property type="molecule type" value="Genomic_DNA"/>
</dbReference>
<protein>
    <submittedName>
        <fullName evidence="2">Fe(2+)-trafficking protein</fullName>
    </submittedName>
</protein>
<dbReference type="AlphaFoldDB" id="A0AAE1HXT7"/>
<reference evidence="2" key="1">
    <citation type="submission" date="2021-07" db="EMBL/GenBank/DDBJ databases">
        <authorList>
            <person name="Catto M.A."/>
            <person name="Jacobson A."/>
            <person name="Kennedy G."/>
            <person name="Labadie P."/>
            <person name="Hunt B.G."/>
            <person name="Srinivasan R."/>
        </authorList>
    </citation>
    <scope>NUCLEOTIDE SEQUENCE</scope>
    <source>
        <strain evidence="2">PL_HMW_Pooled</strain>
        <tissue evidence="2">Head</tissue>
    </source>
</reference>
<dbReference type="Proteomes" id="UP001219518">
    <property type="component" value="Unassembled WGS sequence"/>
</dbReference>
<evidence type="ECO:0000313" key="3">
    <source>
        <dbReference type="Proteomes" id="UP001219518"/>
    </source>
</evidence>
<evidence type="ECO:0000256" key="1">
    <source>
        <dbReference type="SAM" id="MobiDB-lite"/>
    </source>
</evidence>
<evidence type="ECO:0000313" key="2">
    <source>
        <dbReference type="EMBL" id="KAK3929549.1"/>
    </source>
</evidence>
<name>A0AAE1HXT7_9NEOP</name>
<sequence length="227" mass="25974">MIITGDVNVNFTKSTKMNHMQNLLNKYHLHILTKNDRTHLNTTLDWALSNSKFYKSGSYMSFFSYHFPIWIQKVTMRTKGKRTDYKKRAEGSPPEEVPPNIVLTISDSEQDAHKNESMNLAHDQPGTSRENYPSTSKEKRTTKLSYYDSAVDEKERKKGSTRKNKFSSSSSDSNTDITSDYLEDSSRHAAPKYLFLMASLKVNKSTKVIKHKGKRADDRKLSAGSSF</sequence>
<feature type="compositionally biased region" description="Low complexity" evidence="1">
    <location>
        <begin position="167"/>
        <end position="177"/>
    </location>
</feature>
<reference evidence="2" key="2">
    <citation type="journal article" date="2023" name="BMC Genomics">
        <title>Pest status, molecular evolution, and epigenetic factors derived from the genome assembly of Frankliniella fusca, a thysanopteran phytovirus vector.</title>
        <authorList>
            <person name="Catto M.A."/>
            <person name="Labadie P.E."/>
            <person name="Jacobson A.L."/>
            <person name="Kennedy G.G."/>
            <person name="Srinivasan R."/>
            <person name="Hunt B.G."/>
        </authorList>
    </citation>
    <scope>NUCLEOTIDE SEQUENCE</scope>
    <source>
        <strain evidence="2">PL_HMW_Pooled</strain>
    </source>
</reference>
<comment type="caution">
    <text evidence="2">The sequence shown here is derived from an EMBL/GenBank/DDBJ whole genome shotgun (WGS) entry which is preliminary data.</text>
</comment>
<proteinExistence type="predicted"/>
<accession>A0AAE1HXT7</accession>
<feature type="region of interest" description="Disordered" evidence="1">
    <location>
        <begin position="115"/>
        <end position="177"/>
    </location>
</feature>
<gene>
    <name evidence="2" type="ORF">KUF71_003556</name>
</gene>
<feature type="compositionally biased region" description="Polar residues" evidence="1">
    <location>
        <begin position="125"/>
        <end position="135"/>
    </location>
</feature>